<keyword evidence="3" id="KW-1185">Reference proteome</keyword>
<dbReference type="EMBL" id="BPVZ01000074">
    <property type="protein sequence ID" value="GKV27074.1"/>
    <property type="molecule type" value="Genomic_DNA"/>
</dbReference>
<protein>
    <submittedName>
        <fullName evidence="2">Uncharacterized protein</fullName>
    </submittedName>
</protein>
<sequence length="64" mass="7095">MIHSIVIVVALMLIFAAIARADFYRCFADCIFICDFPPTDSACFRSCDKNCALNPCFIDHGCKG</sequence>
<accession>A0AAV5KR75</accession>
<dbReference type="Proteomes" id="UP001054252">
    <property type="component" value="Unassembled WGS sequence"/>
</dbReference>
<keyword evidence="1" id="KW-0732">Signal</keyword>
<name>A0AAV5KR75_9ROSI</name>
<feature type="signal peptide" evidence="1">
    <location>
        <begin position="1"/>
        <end position="21"/>
    </location>
</feature>
<evidence type="ECO:0000313" key="3">
    <source>
        <dbReference type="Proteomes" id="UP001054252"/>
    </source>
</evidence>
<evidence type="ECO:0000256" key="1">
    <source>
        <dbReference type="SAM" id="SignalP"/>
    </source>
</evidence>
<reference evidence="2 3" key="1">
    <citation type="journal article" date="2021" name="Commun. Biol.">
        <title>The genome of Shorea leprosula (Dipterocarpaceae) highlights the ecological relevance of drought in aseasonal tropical rainforests.</title>
        <authorList>
            <person name="Ng K.K.S."/>
            <person name="Kobayashi M.J."/>
            <person name="Fawcett J.A."/>
            <person name="Hatakeyama M."/>
            <person name="Paape T."/>
            <person name="Ng C.H."/>
            <person name="Ang C.C."/>
            <person name="Tnah L.H."/>
            <person name="Lee C.T."/>
            <person name="Nishiyama T."/>
            <person name="Sese J."/>
            <person name="O'Brien M.J."/>
            <person name="Copetti D."/>
            <person name="Mohd Noor M.I."/>
            <person name="Ong R.C."/>
            <person name="Putra M."/>
            <person name="Sireger I.Z."/>
            <person name="Indrioko S."/>
            <person name="Kosugi Y."/>
            <person name="Izuno A."/>
            <person name="Isagi Y."/>
            <person name="Lee S.L."/>
            <person name="Shimizu K.K."/>
        </authorList>
    </citation>
    <scope>NUCLEOTIDE SEQUENCE [LARGE SCALE GENOMIC DNA]</scope>
    <source>
        <strain evidence="2">214</strain>
    </source>
</reference>
<comment type="caution">
    <text evidence="2">The sequence shown here is derived from an EMBL/GenBank/DDBJ whole genome shotgun (WGS) entry which is preliminary data.</text>
</comment>
<proteinExistence type="predicted"/>
<dbReference type="AlphaFoldDB" id="A0AAV5KR75"/>
<evidence type="ECO:0000313" key="2">
    <source>
        <dbReference type="EMBL" id="GKV27074.1"/>
    </source>
</evidence>
<organism evidence="2 3">
    <name type="scientific">Rubroshorea leprosula</name>
    <dbReference type="NCBI Taxonomy" id="152421"/>
    <lineage>
        <taxon>Eukaryota</taxon>
        <taxon>Viridiplantae</taxon>
        <taxon>Streptophyta</taxon>
        <taxon>Embryophyta</taxon>
        <taxon>Tracheophyta</taxon>
        <taxon>Spermatophyta</taxon>
        <taxon>Magnoliopsida</taxon>
        <taxon>eudicotyledons</taxon>
        <taxon>Gunneridae</taxon>
        <taxon>Pentapetalae</taxon>
        <taxon>rosids</taxon>
        <taxon>malvids</taxon>
        <taxon>Malvales</taxon>
        <taxon>Dipterocarpaceae</taxon>
        <taxon>Rubroshorea</taxon>
    </lineage>
</organism>
<feature type="chain" id="PRO_5043450545" evidence="1">
    <location>
        <begin position="22"/>
        <end position="64"/>
    </location>
</feature>
<gene>
    <name evidence="2" type="ORF">SLEP1_g36283</name>
</gene>